<protein>
    <recommendedName>
        <fullName evidence="10">Amino acid transporter transmembrane domain-containing protein</fullName>
    </recommendedName>
</protein>
<dbReference type="STRING" id="155417.A0A4Q4SYV7"/>
<reference evidence="11 12" key="1">
    <citation type="submission" date="2018-06" db="EMBL/GenBank/DDBJ databases">
        <title>Complete Genomes of Monosporascus.</title>
        <authorList>
            <person name="Robinson A.J."/>
            <person name="Natvig D.O."/>
        </authorList>
    </citation>
    <scope>NUCLEOTIDE SEQUENCE [LARGE SCALE GENOMIC DNA]</scope>
    <source>
        <strain evidence="11 12">CBS 110550</strain>
    </source>
</reference>
<feature type="transmembrane region" description="Helical" evidence="9">
    <location>
        <begin position="487"/>
        <end position="507"/>
    </location>
</feature>
<organism evidence="11 12">
    <name type="scientific">Monosporascus ibericus</name>
    <dbReference type="NCBI Taxonomy" id="155417"/>
    <lineage>
        <taxon>Eukaryota</taxon>
        <taxon>Fungi</taxon>
        <taxon>Dikarya</taxon>
        <taxon>Ascomycota</taxon>
        <taxon>Pezizomycotina</taxon>
        <taxon>Sordariomycetes</taxon>
        <taxon>Xylariomycetidae</taxon>
        <taxon>Xylariales</taxon>
        <taxon>Xylariales incertae sedis</taxon>
        <taxon>Monosporascus</taxon>
    </lineage>
</organism>
<feature type="domain" description="Amino acid transporter transmembrane" evidence="10">
    <location>
        <begin position="418"/>
        <end position="605"/>
    </location>
</feature>
<dbReference type="AlphaFoldDB" id="A0A4Q4SYV7"/>
<feature type="transmembrane region" description="Helical" evidence="9">
    <location>
        <begin position="527"/>
        <end position="545"/>
    </location>
</feature>
<feature type="transmembrane region" description="Helical" evidence="9">
    <location>
        <begin position="342"/>
        <end position="360"/>
    </location>
</feature>
<keyword evidence="6 9" id="KW-1133">Transmembrane helix</keyword>
<feature type="compositionally biased region" description="Acidic residues" evidence="8">
    <location>
        <begin position="53"/>
        <end position="66"/>
    </location>
</feature>
<evidence type="ECO:0000256" key="5">
    <source>
        <dbReference type="ARBA" id="ARBA00022970"/>
    </source>
</evidence>
<dbReference type="OrthoDB" id="28208at2759"/>
<evidence type="ECO:0000256" key="6">
    <source>
        <dbReference type="ARBA" id="ARBA00022989"/>
    </source>
</evidence>
<evidence type="ECO:0000256" key="4">
    <source>
        <dbReference type="ARBA" id="ARBA00022692"/>
    </source>
</evidence>
<dbReference type="EMBL" id="QJNU01000581">
    <property type="protein sequence ID" value="RYO93815.1"/>
    <property type="molecule type" value="Genomic_DNA"/>
</dbReference>
<feature type="transmembrane region" description="Helical" evidence="9">
    <location>
        <begin position="444"/>
        <end position="467"/>
    </location>
</feature>
<keyword evidence="5" id="KW-0029">Amino-acid transport</keyword>
<dbReference type="GO" id="GO:0005783">
    <property type="term" value="C:endoplasmic reticulum"/>
    <property type="evidence" value="ECO:0007669"/>
    <property type="project" value="TreeGrafter"/>
</dbReference>
<evidence type="ECO:0000313" key="12">
    <source>
        <dbReference type="Proteomes" id="UP000293360"/>
    </source>
</evidence>
<keyword evidence="7 9" id="KW-0472">Membrane</keyword>
<proteinExistence type="inferred from homology"/>
<feature type="domain" description="Amino acid transporter transmembrane" evidence="10">
    <location>
        <begin position="187"/>
        <end position="390"/>
    </location>
</feature>
<feature type="transmembrane region" description="Helical" evidence="9">
    <location>
        <begin position="585"/>
        <end position="606"/>
    </location>
</feature>
<feature type="transmembrane region" description="Helical" evidence="9">
    <location>
        <begin position="271"/>
        <end position="293"/>
    </location>
</feature>
<evidence type="ECO:0000256" key="3">
    <source>
        <dbReference type="ARBA" id="ARBA00022448"/>
    </source>
</evidence>
<dbReference type="InterPro" id="IPR013057">
    <property type="entry name" value="AA_transpt_TM"/>
</dbReference>
<comment type="similarity">
    <text evidence="2">Belongs to the amino acid/polyamine transporter 2 family.</text>
</comment>
<evidence type="ECO:0000256" key="1">
    <source>
        <dbReference type="ARBA" id="ARBA00004141"/>
    </source>
</evidence>
<comment type="subcellular location">
    <subcellularLocation>
        <location evidence="1">Membrane</location>
        <topology evidence="1">Multi-pass membrane protein</topology>
    </subcellularLocation>
</comment>
<dbReference type="GO" id="GO:0016020">
    <property type="term" value="C:membrane"/>
    <property type="evidence" value="ECO:0007669"/>
    <property type="project" value="UniProtKB-SubCell"/>
</dbReference>
<dbReference type="PANTHER" id="PTHR22950">
    <property type="entry name" value="AMINO ACID TRANSPORTER"/>
    <property type="match status" value="1"/>
</dbReference>
<sequence>MAKAKTYTSSPHRAEAARSTSSSGNNNDREGRHSAAAPGNEEAHGLLSAGNPSDDDDGTDDYDAEDGFVVHPGEDHPAPSGRPKRGRVTSRVRFDLRPTNIPPPANGIHRDDGPGSPTYSDAEDDASCRRASRDDFEFDMDYSAGASRSDRRPLLTDIEAPSVTVANSPIWGGGADGDAPWTERPKSGLRPAFMNMANSIIGAGIIGQPYAFREAGLLAGIALLLALTVVVDWTIRLIVVNSKLSGASSFQGTVEHCFGRPGLIAISIAQWAFAFGGMVAFAVIVGDSIPYVFRAIWPELRDVPVLGLLADRRAVIVIFVVGVSYPLTLYRDIAKLAKASTLALISMVVILVTVIFQSILAPPEARGSFSTPLLTVNSGIFQAVGVISFANNNTPTTTTTAAAAAAINLTETFSKRPLAFVCHHNSLLIYGSLKTPTLDRFARVTHYSVGVSTLACLAMALAGFLTFGDRTRGNVLNNFPADNTMVTLARLCFGLNMLTTLPLEAFVCREVVLNYFLPPDAPFNLRLHVALSTAHVAAALAVSLLTCDVGAVFDLVGATSACALAYILPPLCFLRLSSRRDWRTYAAWGVVVFGFVVMVISVAQAVGKIISGDGETVQCM</sequence>
<evidence type="ECO:0000256" key="8">
    <source>
        <dbReference type="SAM" id="MobiDB-lite"/>
    </source>
</evidence>
<dbReference type="GO" id="GO:0015179">
    <property type="term" value="F:L-amino acid transmembrane transporter activity"/>
    <property type="evidence" value="ECO:0007669"/>
    <property type="project" value="TreeGrafter"/>
</dbReference>
<dbReference type="PANTHER" id="PTHR22950:SF458">
    <property type="entry name" value="SODIUM-COUPLED NEUTRAL AMINO ACID TRANSPORTER 11-RELATED"/>
    <property type="match status" value="1"/>
</dbReference>
<feature type="transmembrane region" description="Helical" evidence="9">
    <location>
        <begin position="372"/>
        <end position="390"/>
    </location>
</feature>
<accession>A0A4Q4SYV7</accession>
<feature type="transmembrane region" description="Helical" evidence="9">
    <location>
        <begin position="217"/>
        <end position="239"/>
    </location>
</feature>
<evidence type="ECO:0000256" key="2">
    <source>
        <dbReference type="ARBA" id="ARBA00008066"/>
    </source>
</evidence>
<comment type="caution">
    <text evidence="11">The sequence shown here is derived from an EMBL/GenBank/DDBJ whole genome shotgun (WGS) entry which is preliminary data.</text>
</comment>
<feature type="compositionally biased region" description="Polar residues" evidence="8">
    <location>
        <begin position="1"/>
        <end position="11"/>
    </location>
</feature>
<dbReference type="Pfam" id="PF01490">
    <property type="entry name" value="Aa_trans"/>
    <property type="match status" value="2"/>
</dbReference>
<evidence type="ECO:0000313" key="11">
    <source>
        <dbReference type="EMBL" id="RYO93815.1"/>
    </source>
</evidence>
<keyword evidence="12" id="KW-1185">Reference proteome</keyword>
<feature type="transmembrane region" description="Helical" evidence="9">
    <location>
        <begin position="551"/>
        <end position="573"/>
    </location>
</feature>
<feature type="region of interest" description="Disordered" evidence="8">
    <location>
        <begin position="1"/>
        <end position="128"/>
    </location>
</feature>
<dbReference type="Proteomes" id="UP000293360">
    <property type="component" value="Unassembled WGS sequence"/>
</dbReference>
<keyword evidence="4 9" id="KW-0812">Transmembrane</keyword>
<evidence type="ECO:0000256" key="7">
    <source>
        <dbReference type="ARBA" id="ARBA00023136"/>
    </source>
</evidence>
<evidence type="ECO:0000259" key="10">
    <source>
        <dbReference type="Pfam" id="PF01490"/>
    </source>
</evidence>
<keyword evidence="3" id="KW-0813">Transport</keyword>
<evidence type="ECO:0000256" key="9">
    <source>
        <dbReference type="SAM" id="Phobius"/>
    </source>
</evidence>
<name>A0A4Q4SYV7_9PEZI</name>
<gene>
    <name evidence="11" type="ORF">DL764_007934</name>
</gene>